<dbReference type="PANTHER" id="PTHR12553">
    <property type="entry name" value="ZINC PHOSPHODIESTERASE ELAC PROTEIN 2"/>
    <property type="match status" value="1"/>
</dbReference>
<name>A0A2N0NK72_9GLOM</name>
<evidence type="ECO:0000313" key="12">
    <source>
        <dbReference type="Proteomes" id="UP000232722"/>
    </source>
</evidence>
<protein>
    <recommendedName>
        <fullName evidence="4">ribonuclease Z</fullName>
        <ecNumber evidence="4">3.1.26.11</ecNumber>
    </recommendedName>
</protein>
<organism evidence="11 12">
    <name type="scientific">Rhizophagus irregularis</name>
    <dbReference type="NCBI Taxonomy" id="588596"/>
    <lineage>
        <taxon>Eukaryota</taxon>
        <taxon>Fungi</taxon>
        <taxon>Fungi incertae sedis</taxon>
        <taxon>Mucoromycota</taxon>
        <taxon>Glomeromycotina</taxon>
        <taxon>Glomeromycetes</taxon>
        <taxon>Glomerales</taxon>
        <taxon>Glomeraceae</taxon>
        <taxon>Rhizophagus</taxon>
    </lineage>
</organism>
<dbReference type="InterPro" id="IPR036866">
    <property type="entry name" value="RibonucZ/Hydroxyglut_hydro"/>
</dbReference>
<comment type="cofactor">
    <cofactor evidence="2">
        <name>Zn(2+)</name>
        <dbReference type="ChEBI" id="CHEBI:29105"/>
    </cofactor>
</comment>
<dbReference type="GO" id="GO:0046872">
    <property type="term" value="F:metal ion binding"/>
    <property type="evidence" value="ECO:0007669"/>
    <property type="project" value="UniProtKB-KW"/>
</dbReference>
<dbReference type="EC" id="3.1.26.11" evidence="4"/>
<dbReference type="VEuPathDB" id="FungiDB:FUN_012768"/>
<evidence type="ECO:0000256" key="3">
    <source>
        <dbReference type="ARBA" id="ARBA00007823"/>
    </source>
</evidence>
<evidence type="ECO:0000256" key="2">
    <source>
        <dbReference type="ARBA" id="ARBA00001947"/>
    </source>
</evidence>
<comment type="catalytic activity">
    <reaction evidence="1">
        <text>Endonucleolytic cleavage of RNA, removing extra 3' nucleotides from tRNA precursor, generating 3' termini of tRNAs. A 3'-hydroxy group is left at the tRNA terminus and a 5'-phosphoryl group is left at the trailer molecule.</text>
        <dbReference type="EC" id="3.1.26.11"/>
    </reaction>
</comment>
<keyword evidence="9" id="KW-0378">Hydrolase</keyword>
<accession>A0A2N0NK72</accession>
<dbReference type="GO" id="GO:0005739">
    <property type="term" value="C:mitochondrion"/>
    <property type="evidence" value="ECO:0007669"/>
    <property type="project" value="TreeGrafter"/>
</dbReference>
<comment type="caution">
    <text evidence="11">The sequence shown here is derived from an EMBL/GenBank/DDBJ whole genome shotgun (WGS) entry which is preliminary data.</text>
</comment>
<evidence type="ECO:0000313" key="11">
    <source>
        <dbReference type="EMBL" id="PKB94969.1"/>
    </source>
</evidence>
<dbReference type="GO" id="GO:0042781">
    <property type="term" value="F:3'-tRNA processing endoribonuclease activity"/>
    <property type="evidence" value="ECO:0007669"/>
    <property type="project" value="UniProtKB-EC"/>
</dbReference>
<evidence type="ECO:0000256" key="9">
    <source>
        <dbReference type="ARBA" id="ARBA00022801"/>
    </source>
</evidence>
<sequence length="174" mass="20260">LQYCPNSFGISIEHADGWKIVYFGDTRMTNTRWSQDSLAMIEAYFKRYAFNSRGNQNDLTEQAFSKNHSTTEEAVSDECTYLVNNHSFCQRYPKVPVFTDDHGRVELMQVSIGELYKLPKFIKALKVLYTDENEASIEEDDNVYEEVYIEDEEDEISLLNIKSINIKNDLKINI</sequence>
<reference evidence="11 12" key="2">
    <citation type="submission" date="2017-09" db="EMBL/GenBank/DDBJ databases">
        <title>Extensive intraspecific genome diversity in a model arbuscular mycorrhizal fungus.</title>
        <authorList>
            <person name="Chen E.C."/>
            <person name="Morin E."/>
            <person name="Beaudet D."/>
            <person name="Noel J."/>
            <person name="Ndikumana S."/>
            <person name="Charron P."/>
            <person name="St-Onge C."/>
            <person name="Giorgi J."/>
            <person name="Grigoriev I.V."/>
            <person name="Roux C."/>
            <person name="Martin F.M."/>
            <person name="Corradi N."/>
        </authorList>
    </citation>
    <scope>NUCLEOTIDE SEQUENCE [LARGE SCALE GENOMIC DNA]</scope>
    <source>
        <strain evidence="11 12">A5</strain>
    </source>
</reference>
<dbReference type="PANTHER" id="PTHR12553:SF49">
    <property type="entry name" value="ZINC PHOSPHODIESTERASE ELAC PROTEIN 2"/>
    <property type="match status" value="1"/>
</dbReference>
<evidence type="ECO:0000256" key="10">
    <source>
        <dbReference type="ARBA" id="ARBA00022833"/>
    </source>
</evidence>
<dbReference type="EMBL" id="LLXJ01005314">
    <property type="protein sequence ID" value="PKB94969.1"/>
    <property type="molecule type" value="Genomic_DNA"/>
</dbReference>
<evidence type="ECO:0000256" key="1">
    <source>
        <dbReference type="ARBA" id="ARBA00000402"/>
    </source>
</evidence>
<dbReference type="GO" id="GO:1990180">
    <property type="term" value="P:mitochondrial tRNA 3'-end processing"/>
    <property type="evidence" value="ECO:0007669"/>
    <property type="project" value="TreeGrafter"/>
</dbReference>
<comment type="similarity">
    <text evidence="3">Belongs to the RNase Z family.</text>
</comment>
<evidence type="ECO:0000256" key="6">
    <source>
        <dbReference type="ARBA" id="ARBA00022722"/>
    </source>
</evidence>
<keyword evidence="6" id="KW-0540">Nuclease</keyword>
<gene>
    <name evidence="11" type="ORF">RhiirA5_437662</name>
</gene>
<dbReference type="VEuPathDB" id="FungiDB:RhiirA1_486722"/>
<reference evidence="11 12" key="1">
    <citation type="submission" date="2016-04" db="EMBL/GenBank/DDBJ databases">
        <title>Genome analyses suggest a sexual origin of heterokaryosis in a supposedly ancient asexual fungus.</title>
        <authorList>
            <person name="Ropars J."/>
            <person name="Sedzielewska K."/>
            <person name="Noel J."/>
            <person name="Charron P."/>
            <person name="Farinelli L."/>
            <person name="Marton T."/>
            <person name="Kruger M."/>
            <person name="Pelin A."/>
            <person name="Brachmann A."/>
            <person name="Corradi N."/>
        </authorList>
    </citation>
    <scope>NUCLEOTIDE SEQUENCE [LARGE SCALE GENOMIC DNA]</scope>
    <source>
        <strain evidence="11 12">A5</strain>
    </source>
</reference>
<evidence type="ECO:0000256" key="8">
    <source>
        <dbReference type="ARBA" id="ARBA00022759"/>
    </source>
</evidence>
<keyword evidence="10" id="KW-0862">Zinc</keyword>
<dbReference type="InterPro" id="IPR047151">
    <property type="entry name" value="RNZ2-like"/>
</dbReference>
<evidence type="ECO:0000256" key="5">
    <source>
        <dbReference type="ARBA" id="ARBA00022694"/>
    </source>
</evidence>
<feature type="non-terminal residue" evidence="11">
    <location>
        <position position="1"/>
    </location>
</feature>
<dbReference type="Proteomes" id="UP000232722">
    <property type="component" value="Unassembled WGS sequence"/>
</dbReference>
<keyword evidence="5" id="KW-0819">tRNA processing</keyword>
<proteinExistence type="inferred from homology"/>
<evidence type="ECO:0000256" key="4">
    <source>
        <dbReference type="ARBA" id="ARBA00012477"/>
    </source>
</evidence>
<keyword evidence="7" id="KW-0479">Metal-binding</keyword>
<dbReference type="Gene3D" id="3.60.15.10">
    <property type="entry name" value="Ribonuclease Z/Hydroxyacylglutathione hydrolase-like"/>
    <property type="match status" value="1"/>
</dbReference>
<evidence type="ECO:0000256" key="7">
    <source>
        <dbReference type="ARBA" id="ARBA00022723"/>
    </source>
</evidence>
<keyword evidence="8" id="KW-0255">Endonuclease</keyword>
<dbReference type="AlphaFoldDB" id="A0A2N0NK72"/>